<feature type="domain" description="AB hydrolase-1" evidence="1">
    <location>
        <begin position="25"/>
        <end position="253"/>
    </location>
</feature>
<organism evidence="2">
    <name type="scientific">freshwater metagenome</name>
    <dbReference type="NCBI Taxonomy" id="449393"/>
    <lineage>
        <taxon>unclassified sequences</taxon>
        <taxon>metagenomes</taxon>
        <taxon>ecological metagenomes</taxon>
    </lineage>
</organism>
<proteinExistence type="predicted"/>
<accession>A0A6J7GFL3</accession>
<dbReference type="InterPro" id="IPR029058">
    <property type="entry name" value="AB_hydrolase_fold"/>
</dbReference>
<gene>
    <name evidence="2" type="ORF">UFOPK3609_00598</name>
</gene>
<protein>
    <submittedName>
        <fullName evidence="2">Unannotated protein</fullName>
    </submittedName>
</protein>
<name>A0A6J7GFL3_9ZZZZ</name>
<dbReference type="AlphaFoldDB" id="A0A6J7GFL3"/>
<dbReference type="InterPro" id="IPR050471">
    <property type="entry name" value="AB_hydrolase"/>
</dbReference>
<dbReference type="SUPFAM" id="SSF53474">
    <property type="entry name" value="alpha/beta-Hydrolases"/>
    <property type="match status" value="1"/>
</dbReference>
<reference evidence="2" key="1">
    <citation type="submission" date="2020-05" db="EMBL/GenBank/DDBJ databases">
        <authorList>
            <person name="Chiriac C."/>
            <person name="Salcher M."/>
            <person name="Ghai R."/>
            <person name="Kavagutti S V."/>
        </authorList>
    </citation>
    <scope>NUCLEOTIDE SEQUENCE</scope>
</reference>
<dbReference type="Pfam" id="PF12697">
    <property type="entry name" value="Abhydrolase_6"/>
    <property type="match status" value="1"/>
</dbReference>
<dbReference type="PANTHER" id="PTHR43433">
    <property type="entry name" value="HYDROLASE, ALPHA/BETA FOLD FAMILY PROTEIN"/>
    <property type="match status" value="1"/>
</dbReference>
<sequence>MTESPAPGPALRHADPFPDRTGPAVVLLPAFPLDHRLWDDVAASLPAPLRPIAVDLPGLGSPTAGEPSLELAVDGVLALLDELGLDRAVVAGLSTGGYVAAMLAGRAPGRVAALALCDTTTEVGPPDVPADRRRTADDLEQHGIEVVLDSVAEGLGPHAGPELAGRVESVIRSMDPAGVAWVCRALAARPDTSTAVRDFAGPVLLLFGELDGPTPPAERLTALRALRPDAEAVVVPGSGHLTALEAPAEVAAALAALAARARP</sequence>
<dbReference type="EMBL" id="CAFBMQ010000067">
    <property type="protein sequence ID" value="CAB4906892.1"/>
    <property type="molecule type" value="Genomic_DNA"/>
</dbReference>
<dbReference type="InterPro" id="IPR000073">
    <property type="entry name" value="AB_hydrolase_1"/>
</dbReference>
<evidence type="ECO:0000313" key="2">
    <source>
        <dbReference type="EMBL" id="CAB4906892.1"/>
    </source>
</evidence>
<dbReference type="Gene3D" id="3.40.50.1820">
    <property type="entry name" value="alpha/beta hydrolase"/>
    <property type="match status" value="1"/>
</dbReference>
<dbReference type="PANTHER" id="PTHR43433:SF1">
    <property type="entry name" value="BLL5160 PROTEIN"/>
    <property type="match status" value="1"/>
</dbReference>
<evidence type="ECO:0000259" key="1">
    <source>
        <dbReference type="Pfam" id="PF12697"/>
    </source>
</evidence>